<dbReference type="STRING" id="230819.A0A5C3KPU0"/>
<dbReference type="Gene3D" id="3.80.10.10">
    <property type="entry name" value="Ribonuclease Inhibitor"/>
    <property type="match status" value="1"/>
</dbReference>
<dbReference type="Proteomes" id="UP000307440">
    <property type="component" value="Unassembled WGS sequence"/>
</dbReference>
<protein>
    <recommendedName>
        <fullName evidence="3">F-box domain-containing protein</fullName>
    </recommendedName>
</protein>
<reference evidence="1 2" key="1">
    <citation type="journal article" date="2019" name="Nat. Ecol. Evol.">
        <title>Megaphylogeny resolves global patterns of mushroom evolution.</title>
        <authorList>
            <person name="Varga T."/>
            <person name="Krizsan K."/>
            <person name="Foldi C."/>
            <person name="Dima B."/>
            <person name="Sanchez-Garcia M."/>
            <person name="Sanchez-Ramirez S."/>
            <person name="Szollosi G.J."/>
            <person name="Szarkandi J.G."/>
            <person name="Papp V."/>
            <person name="Albert L."/>
            <person name="Andreopoulos W."/>
            <person name="Angelini C."/>
            <person name="Antonin V."/>
            <person name="Barry K.W."/>
            <person name="Bougher N.L."/>
            <person name="Buchanan P."/>
            <person name="Buyck B."/>
            <person name="Bense V."/>
            <person name="Catcheside P."/>
            <person name="Chovatia M."/>
            <person name="Cooper J."/>
            <person name="Damon W."/>
            <person name="Desjardin D."/>
            <person name="Finy P."/>
            <person name="Geml J."/>
            <person name="Haridas S."/>
            <person name="Hughes K."/>
            <person name="Justo A."/>
            <person name="Karasinski D."/>
            <person name="Kautmanova I."/>
            <person name="Kiss B."/>
            <person name="Kocsube S."/>
            <person name="Kotiranta H."/>
            <person name="LaButti K.M."/>
            <person name="Lechner B.E."/>
            <person name="Liimatainen K."/>
            <person name="Lipzen A."/>
            <person name="Lukacs Z."/>
            <person name="Mihaltcheva S."/>
            <person name="Morgado L.N."/>
            <person name="Niskanen T."/>
            <person name="Noordeloos M.E."/>
            <person name="Ohm R.A."/>
            <person name="Ortiz-Santana B."/>
            <person name="Ovrebo C."/>
            <person name="Racz N."/>
            <person name="Riley R."/>
            <person name="Savchenko A."/>
            <person name="Shiryaev A."/>
            <person name="Soop K."/>
            <person name="Spirin V."/>
            <person name="Szebenyi C."/>
            <person name="Tomsovsky M."/>
            <person name="Tulloss R.E."/>
            <person name="Uehling J."/>
            <person name="Grigoriev I.V."/>
            <person name="Vagvolgyi C."/>
            <person name="Papp T."/>
            <person name="Martin F.M."/>
            <person name="Miettinen O."/>
            <person name="Hibbett D.S."/>
            <person name="Nagy L.G."/>
        </authorList>
    </citation>
    <scope>NUCLEOTIDE SEQUENCE [LARGE SCALE GENOMIC DNA]</scope>
    <source>
        <strain evidence="1 2">CBS 121175</strain>
    </source>
</reference>
<proteinExistence type="predicted"/>
<keyword evidence="2" id="KW-1185">Reference proteome</keyword>
<gene>
    <name evidence="1" type="ORF">FA15DRAFT_671530</name>
</gene>
<accession>A0A5C3KPU0</accession>
<evidence type="ECO:0000313" key="2">
    <source>
        <dbReference type="Proteomes" id="UP000307440"/>
    </source>
</evidence>
<evidence type="ECO:0008006" key="3">
    <source>
        <dbReference type="Google" id="ProtNLM"/>
    </source>
</evidence>
<dbReference type="OrthoDB" id="2851041at2759"/>
<dbReference type="InterPro" id="IPR032675">
    <property type="entry name" value="LRR_dom_sf"/>
</dbReference>
<organism evidence="1 2">
    <name type="scientific">Coprinopsis marcescibilis</name>
    <name type="common">Agaric fungus</name>
    <name type="synonym">Psathyrella marcescibilis</name>
    <dbReference type="NCBI Taxonomy" id="230819"/>
    <lineage>
        <taxon>Eukaryota</taxon>
        <taxon>Fungi</taxon>
        <taxon>Dikarya</taxon>
        <taxon>Basidiomycota</taxon>
        <taxon>Agaricomycotina</taxon>
        <taxon>Agaricomycetes</taxon>
        <taxon>Agaricomycetidae</taxon>
        <taxon>Agaricales</taxon>
        <taxon>Agaricineae</taxon>
        <taxon>Psathyrellaceae</taxon>
        <taxon>Coprinopsis</taxon>
    </lineage>
</organism>
<evidence type="ECO:0000313" key="1">
    <source>
        <dbReference type="EMBL" id="TFK22414.1"/>
    </source>
</evidence>
<dbReference type="SUPFAM" id="SSF52047">
    <property type="entry name" value="RNI-like"/>
    <property type="match status" value="1"/>
</dbReference>
<dbReference type="AlphaFoldDB" id="A0A5C3KPU0"/>
<name>A0A5C3KPU0_COPMA</name>
<dbReference type="EMBL" id="ML210241">
    <property type="protein sequence ID" value="TFK22414.1"/>
    <property type="molecule type" value="Genomic_DNA"/>
</dbReference>
<sequence>MLSTVTSDVLSNEDLLDCIFNHLVVYKVNGYTSYDTRSQLLCLALTCRTFRETALNLLWACLPGVLPLYRLLSNFVLLGDVWVFNGAISDEDWQCAERTGRRVRAIIMTPQERPPNPISPFAHQVISLFVGPRLSSFLPNVKTLRVVCSPQVDYPSALFALSASLEVVELKEVGYANSQGTDLDFFRAFIVAIASKAKSLRVLHLHGNLDPSVMGPLSYIGLLTKLTNLTIRAGRLSIPTAFIRTLGRLPELSSITMNARNISPDSTLPSTSYSIVAEDASTHPIFPSLSYLQVGGSAEEITLALSSILLSTVKHVCLVTMRKRDPQTHLENCFRTLAEGSPNLQVVQVTQTNRTTMSLDITFSLPVVSPLFEVKSITSLSINAGHISGSNGFVAALAAGLPNLTYLALPACPGRDNPDLRCLKSIATHCCRLMEVRISLNLGPVECEESKEDSPRGRKHHPLSFLYINDSAGDQPFTVNDSILMAKFLYCLFPRIQACGLHRNSRGEGRGGEAALREIFQLYSMFKNPA</sequence>